<dbReference type="EMBL" id="MRCY01000004">
    <property type="protein sequence ID" value="RKL22953.1"/>
    <property type="molecule type" value="Genomic_DNA"/>
</dbReference>
<evidence type="ECO:0000256" key="1">
    <source>
        <dbReference type="SAM" id="SignalP"/>
    </source>
</evidence>
<evidence type="ECO:0000313" key="2">
    <source>
        <dbReference type="EMBL" id="RKL22953.1"/>
    </source>
</evidence>
<dbReference type="Proteomes" id="UP000285860">
    <property type="component" value="Unassembled WGS sequence"/>
</dbReference>
<dbReference type="VEuPathDB" id="FungiDB:FOZG_15664"/>
<reference evidence="2 3" key="1">
    <citation type="journal article" date="2018" name="Sci. Rep.">
        <title>Characterisation of pathogen-specific regions and novel effector candidates in Fusarium oxysporum f. sp. cepae.</title>
        <authorList>
            <person name="Armitage A.D."/>
            <person name="Taylor A."/>
            <person name="Sobczyk M.K."/>
            <person name="Baxter L."/>
            <person name="Greenfield B.P."/>
            <person name="Bates H.J."/>
            <person name="Wilson F."/>
            <person name="Jackson A.C."/>
            <person name="Ott S."/>
            <person name="Harrison R.J."/>
            <person name="Clarkson J.P."/>
        </authorList>
    </citation>
    <scope>NUCLEOTIDE SEQUENCE [LARGE SCALE GENOMIC DNA]</scope>
    <source>
        <strain evidence="2 3">Fo_A28</strain>
    </source>
</reference>
<dbReference type="VEuPathDB" id="FungiDB:FOMG_09792"/>
<feature type="signal peptide" evidence="1">
    <location>
        <begin position="1"/>
        <end position="21"/>
    </location>
</feature>
<dbReference type="VEuPathDB" id="FungiDB:HZS61_010674"/>
<feature type="chain" id="PRO_5019335557" description="CBM-cenC domain-containing protein" evidence="1">
    <location>
        <begin position="22"/>
        <end position="250"/>
    </location>
</feature>
<dbReference type="VEuPathDB" id="FungiDB:FOIG_10490"/>
<dbReference type="VEuPathDB" id="FungiDB:FOXG_13131"/>
<sequence>MVHFPILNAVAIAAILLGAEAGPCKPKSTAITSLAETSSLETSSTIASYTTTTHLDTTTVTSHAETTTTATFDTTTASTAVDATTTTETESTTTSAAPACVETELFINPGFDNSDVSISPWISNGIISQDHPQSGPNALALFLEDTQNSQSARQTLSSLNGDYLFSYFYKVVGTDIGADYVCAFYLTVGSQEIRGDMDYTVGGWKSSQISYTQEEAVEQTDVGIKITCSGDFAEVQVNIDSLSFTRVCSA</sequence>
<keyword evidence="1" id="KW-0732">Signal</keyword>
<dbReference type="Gene3D" id="2.60.120.260">
    <property type="entry name" value="Galactose-binding domain-like"/>
    <property type="match status" value="1"/>
</dbReference>
<evidence type="ECO:0008006" key="4">
    <source>
        <dbReference type="Google" id="ProtNLM"/>
    </source>
</evidence>
<accession>A0A420S128</accession>
<dbReference type="VEuPathDB" id="FungiDB:FOC1_g10006549"/>
<proteinExistence type="predicted"/>
<dbReference type="AlphaFoldDB" id="A0A420S128"/>
<protein>
    <recommendedName>
        <fullName evidence="4">CBM-cenC domain-containing protein</fullName>
    </recommendedName>
</protein>
<comment type="caution">
    <text evidence="2">The sequence shown here is derived from an EMBL/GenBank/DDBJ whole genome shotgun (WGS) entry which is preliminary data.</text>
</comment>
<organism evidence="2 3">
    <name type="scientific">Fusarium oxysporum</name>
    <name type="common">Fusarium vascular wilt</name>
    <dbReference type="NCBI Taxonomy" id="5507"/>
    <lineage>
        <taxon>Eukaryota</taxon>
        <taxon>Fungi</taxon>
        <taxon>Dikarya</taxon>
        <taxon>Ascomycota</taxon>
        <taxon>Pezizomycotina</taxon>
        <taxon>Sordariomycetes</taxon>
        <taxon>Hypocreomycetidae</taxon>
        <taxon>Hypocreales</taxon>
        <taxon>Nectriaceae</taxon>
        <taxon>Fusarium</taxon>
        <taxon>Fusarium oxysporum species complex</taxon>
    </lineage>
</organism>
<dbReference type="VEuPathDB" id="FungiDB:FOC4_g10005821"/>
<name>A0A420S128_FUSOX</name>
<gene>
    <name evidence="2" type="ORF">BFJ68_g1159</name>
</gene>
<evidence type="ECO:0000313" key="3">
    <source>
        <dbReference type="Proteomes" id="UP000285860"/>
    </source>
</evidence>